<evidence type="ECO:0000313" key="2">
    <source>
        <dbReference type="EMBL" id="KAK4547846.1"/>
    </source>
</evidence>
<dbReference type="Pfam" id="PF13302">
    <property type="entry name" value="Acetyltransf_3"/>
    <property type="match status" value="1"/>
</dbReference>
<name>A0AAV9JRJ2_9PEZI</name>
<dbReference type="InterPro" id="IPR016181">
    <property type="entry name" value="Acyl_CoA_acyltransferase"/>
</dbReference>
<dbReference type="PANTHER" id="PTHR43328:SF1">
    <property type="entry name" value="N-ACETYLTRANSFERASE DOMAIN-CONTAINING PROTEIN"/>
    <property type="match status" value="1"/>
</dbReference>
<dbReference type="PROSITE" id="PS51186">
    <property type="entry name" value="GNAT"/>
    <property type="match status" value="1"/>
</dbReference>
<accession>A0AAV9JRJ2</accession>
<organism evidence="2 3">
    <name type="scientific">Oleoguttula mirabilis</name>
    <dbReference type="NCBI Taxonomy" id="1507867"/>
    <lineage>
        <taxon>Eukaryota</taxon>
        <taxon>Fungi</taxon>
        <taxon>Dikarya</taxon>
        <taxon>Ascomycota</taxon>
        <taxon>Pezizomycotina</taxon>
        <taxon>Dothideomycetes</taxon>
        <taxon>Dothideomycetidae</taxon>
        <taxon>Mycosphaerellales</taxon>
        <taxon>Teratosphaeriaceae</taxon>
        <taxon>Oleoguttula</taxon>
    </lineage>
</organism>
<feature type="domain" description="N-acetyltransferase" evidence="1">
    <location>
        <begin position="35"/>
        <end position="199"/>
    </location>
</feature>
<evidence type="ECO:0000259" key="1">
    <source>
        <dbReference type="PROSITE" id="PS51186"/>
    </source>
</evidence>
<dbReference type="GO" id="GO:0016747">
    <property type="term" value="F:acyltransferase activity, transferring groups other than amino-acyl groups"/>
    <property type="evidence" value="ECO:0007669"/>
    <property type="project" value="InterPro"/>
</dbReference>
<comment type="caution">
    <text evidence="2">The sequence shown here is derived from an EMBL/GenBank/DDBJ whole genome shotgun (WGS) entry which is preliminary data.</text>
</comment>
<evidence type="ECO:0000313" key="3">
    <source>
        <dbReference type="Proteomes" id="UP001324427"/>
    </source>
</evidence>
<dbReference type="InterPro" id="IPR000182">
    <property type="entry name" value="GNAT_dom"/>
</dbReference>
<sequence length="205" mass="22928">MDTAERGTSSSTPDILLQLPDGIALRNWRRSDVLSSVRHLNDEKVWNNLRNRIPHPYTEADATEWINFCQGTSHHVRSGKWTSENGSEGPAVSPSYAITINDEAVGGIGLDFKDDIYFRTAEVGYWLGAEHWGKGVMSKVTPAFVEWAWQTFDILVRLNAETAESNAVSGKVLEKAGFKYEGRRPNMACKNGEMRTTLVWGALRP</sequence>
<dbReference type="Gene3D" id="3.40.630.30">
    <property type="match status" value="1"/>
</dbReference>
<dbReference type="PANTHER" id="PTHR43328">
    <property type="entry name" value="ACETYLTRANSFERASE-RELATED"/>
    <property type="match status" value="1"/>
</dbReference>
<dbReference type="EMBL" id="JAVFHQ010000009">
    <property type="protein sequence ID" value="KAK4547846.1"/>
    <property type="molecule type" value="Genomic_DNA"/>
</dbReference>
<protein>
    <recommendedName>
        <fullName evidence="1">N-acetyltransferase domain-containing protein</fullName>
    </recommendedName>
</protein>
<dbReference type="Proteomes" id="UP001324427">
    <property type="component" value="Unassembled WGS sequence"/>
</dbReference>
<dbReference type="AlphaFoldDB" id="A0AAV9JRJ2"/>
<dbReference type="SUPFAM" id="SSF55729">
    <property type="entry name" value="Acyl-CoA N-acyltransferases (Nat)"/>
    <property type="match status" value="1"/>
</dbReference>
<keyword evidence="3" id="KW-1185">Reference proteome</keyword>
<proteinExistence type="predicted"/>
<reference evidence="2 3" key="1">
    <citation type="submission" date="2021-11" db="EMBL/GenBank/DDBJ databases">
        <title>Black yeast isolated from Biological Soil Crust.</title>
        <authorList>
            <person name="Kurbessoian T."/>
        </authorList>
    </citation>
    <scope>NUCLEOTIDE SEQUENCE [LARGE SCALE GENOMIC DNA]</scope>
    <source>
        <strain evidence="2 3">CCFEE 5522</strain>
    </source>
</reference>
<gene>
    <name evidence="2" type="ORF">LTR36_010565</name>
</gene>